<dbReference type="Proteomes" id="UP000054248">
    <property type="component" value="Unassembled WGS sequence"/>
</dbReference>
<gene>
    <name evidence="2" type="ORF">M407DRAFT_64278</name>
</gene>
<dbReference type="EMBL" id="KN822943">
    <property type="protein sequence ID" value="KIO34334.1"/>
    <property type="molecule type" value="Genomic_DNA"/>
</dbReference>
<reference evidence="3" key="2">
    <citation type="submission" date="2015-01" db="EMBL/GenBank/DDBJ databases">
        <title>Evolutionary Origins and Diversification of the Mycorrhizal Mutualists.</title>
        <authorList>
            <consortium name="DOE Joint Genome Institute"/>
            <consortium name="Mycorrhizal Genomics Consortium"/>
            <person name="Kohler A."/>
            <person name="Kuo A."/>
            <person name="Nagy L.G."/>
            <person name="Floudas D."/>
            <person name="Copeland A."/>
            <person name="Barry K.W."/>
            <person name="Cichocki N."/>
            <person name="Veneault-Fourrey C."/>
            <person name="LaButti K."/>
            <person name="Lindquist E.A."/>
            <person name="Lipzen A."/>
            <person name="Lundell T."/>
            <person name="Morin E."/>
            <person name="Murat C."/>
            <person name="Riley R."/>
            <person name="Ohm R."/>
            <person name="Sun H."/>
            <person name="Tunlid A."/>
            <person name="Henrissat B."/>
            <person name="Grigoriev I.V."/>
            <person name="Hibbett D.S."/>
            <person name="Martin F."/>
        </authorList>
    </citation>
    <scope>NUCLEOTIDE SEQUENCE [LARGE SCALE GENOMIC DNA]</scope>
    <source>
        <strain evidence="3">MUT 4182</strain>
    </source>
</reference>
<reference evidence="2 3" key="1">
    <citation type="submission" date="2014-04" db="EMBL/GenBank/DDBJ databases">
        <authorList>
            <consortium name="DOE Joint Genome Institute"/>
            <person name="Kuo A."/>
            <person name="Girlanda M."/>
            <person name="Perotto S."/>
            <person name="Kohler A."/>
            <person name="Nagy L.G."/>
            <person name="Floudas D."/>
            <person name="Copeland A."/>
            <person name="Barry K.W."/>
            <person name="Cichocki N."/>
            <person name="Veneault-Fourrey C."/>
            <person name="LaButti K."/>
            <person name="Lindquist E.A."/>
            <person name="Lipzen A."/>
            <person name="Lundell T."/>
            <person name="Morin E."/>
            <person name="Murat C."/>
            <person name="Sun H."/>
            <person name="Tunlid A."/>
            <person name="Henrissat B."/>
            <person name="Grigoriev I.V."/>
            <person name="Hibbett D.S."/>
            <person name="Martin F."/>
            <person name="Nordberg H.P."/>
            <person name="Cantor M.N."/>
            <person name="Hua S.X."/>
        </authorList>
    </citation>
    <scope>NUCLEOTIDE SEQUENCE [LARGE SCALE GENOMIC DNA]</scope>
    <source>
        <strain evidence="2 3">MUT 4182</strain>
    </source>
</reference>
<keyword evidence="1" id="KW-0472">Membrane</keyword>
<protein>
    <submittedName>
        <fullName evidence="2">Uncharacterized protein</fullName>
    </submittedName>
</protein>
<name>A0A0C3QYK1_9AGAM</name>
<evidence type="ECO:0000313" key="2">
    <source>
        <dbReference type="EMBL" id="KIO34334.1"/>
    </source>
</evidence>
<dbReference type="HOGENOM" id="CLU_204932_0_0_1"/>
<sequence>MQKNTEITPLLYFIAFQAGTILLISIWGVKKSKLNVDVLSQAADVQRCIKVLSRAEKKWYPAGKLWYITIVFAYRL</sequence>
<dbReference type="STRING" id="1051891.A0A0C3QYK1"/>
<evidence type="ECO:0000313" key="3">
    <source>
        <dbReference type="Proteomes" id="UP000054248"/>
    </source>
</evidence>
<accession>A0A0C3QYK1</accession>
<keyword evidence="1" id="KW-0812">Transmembrane</keyword>
<dbReference type="AlphaFoldDB" id="A0A0C3QYK1"/>
<dbReference type="OrthoDB" id="2919778at2759"/>
<keyword evidence="1" id="KW-1133">Transmembrane helix</keyword>
<organism evidence="2 3">
    <name type="scientific">Tulasnella calospora MUT 4182</name>
    <dbReference type="NCBI Taxonomy" id="1051891"/>
    <lineage>
        <taxon>Eukaryota</taxon>
        <taxon>Fungi</taxon>
        <taxon>Dikarya</taxon>
        <taxon>Basidiomycota</taxon>
        <taxon>Agaricomycotina</taxon>
        <taxon>Agaricomycetes</taxon>
        <taxon>Cantharellales</taxon>
        <taxon>Tulasnellaceae</taxon>
        <taxon>Tulasnella</taxon>
    </lineage>
</organism>
<proteinExistence type="predicted"/>
<keyword evidence="3" id="KW-1185">Reference proteome</keyword>
<feature type="transmembrane region" description="Helical" evidence="1">
    <location>
        <begin position="12"/>
        <end position="29"/>
    </location>
</feature>
<evidence type="ECO:0000256" key="1">
    <source>
        <dbReference type="SAM" id="Phobius"/>
    </source>
</evidence>